<name>A0A7N2MVM9_QUELO</name>
<dbReference type="Pfam" id="PF25019">
    <property type="entry name" value="LRR_R13L1-DRL21"/>
    <property type="match status" value="1"/>
</dbReference>
<evidence type="ECO:0000259" key="2">
    <source>
        <dbReference type="Pfam" id="PF25019"/>
    </source>
</evidence>
<dbReference type="EMBL" id="LRBV02000011">
    <property type="status" value="NOT_ANNOTATED_CDS"/>
    <property type="molecule type" value="Genomic_DNA"/>
</dbReference>
<sequence length="186" mass="21526">MGTRLSPIWMMSLTTLKKLTLSACLKLECLPPLWKLPFLESFLIASTKNVRKVGDEFLGIELEPKNKSKNKKDDYDVVFPNLKLLKFVDLDNWEEWKEIGAAREEVENALSLLLDLFSLGSDPYHHPFRILQVFDMSFRFGTAERAKQAIHQLMLNQKALRMVSVWSKLTGHYNGSSVLYFYLNKP</sequence>
<dbReference type="Gramene" id="QL11p022998:mrna">
    <property type="protein sequence ID" value="QL11p022998:mrna"/>
    <property type="gene ID" value="QL11p022998"/>
</dbReference>
<dbReference type="AlphaFoldDB" id="A0A7N2MVM9"/>
<protein>
    <recommendedName>
        <fullName evidence="2">R13L1/DRL21-like LRR repeat region domain-containing protein</fullName>
    </recommendedName>
</protein>
<dbReference type="InterPro" id="IPR032675">
    <property type="entry name" value="LRR_dom_sf"/>
</dbReference>
<reference evidence="3 4" key="1">
    <citation type="journal article" date="2016" name="G3 (Bethesda)">
        <title>First Draft Assembly and Annotation of the Genome of a California Endemic Oak Quercus lobata Nee (Fagaceae).</title>
        <authorList>
            <person name="Sork V.L."/>
            <person name="Fitz-Gibbon S.T."/>
            <person name="Puiu D."/>
            <person name="Crepeau M."/>
            <person name="Gugger P.F."/>
            <person name="Sherman R."/>
            <person name="Stevens K."/>
            <person name="Langley C.H."/>
            <person name="Pellegrini M."/>
            <person name="Salzberg S.L."/>
        </authorList>
    </citation>
    <scope>NUCLEOTIDE SEQUENCE [LARGE SCALE GENOMIC DNA]</scope>
    <source>
        <strain evidence="3 4">cv. SW786</strain>
    </source>
</reference>
<proteinExistence type="predicted"/>
<dbReference type="SUPFAM" id="SSF52058">
    <property type="entry name" value="L domain-like"/>
    <property type="match status" value="1"/>
</dbReference>
<organism evidence="3 4">
    <name type="scientific">Quercus lobata</name>
    <name type="common">Valley oak</name>
    <dbReference type="NCBI Taxonomy" id="97700"/>
    <lineage>
        <taxon>Eukaryota</taxon>
        <taxon>Viridiplantae</taxon>
        <taxon>Streptophyta</taxon>
        <taxon>Embryophyta</taxon>
        <taxon>Tracheophyta</taxon>
        <taxon>Spermatophyta</taxon>
        <taxon>Magnoliopsida</taxon>
        <taxon>eudicotyledons</taxon>
        <taxon>Gunneridae</taxon>
        <taxon>Pentapetalae</taxon>
        <taxon>rosids</taxon>
        <taxon>fabids</taxon>
        <taxon>Fagales</taxon>
        <taxon>Fagaceae</taxon>
        <taxon>Quercus</taxon>
    </lineage>
</organism>
<reference evidence="3" key="2">
    <citation type="submission" date="2021-01" db="UniProtKB">
        <authorList>
            <consortium name="EnsemblPlants"/>
        </authorList>
    </citation>
    <scope>IDENTIFICATION</scope>
</reference>
<dbReference type="InParanoid" id="A0A7N2MVM9"/>
<dbReference type="Gene3D" id="3.80.10.10">
    <property type="entry name" value="Ribonuclease Inhibitor"/>
    <property type="match status" value="1"/>
</dbReference>
<accession>A0A7N2MVM9</accession>
<keyword evidence="1" id="KW-0732">Signal</keyword>
<evidence type="ECO:0000313" key="3">
    <source>
        <dbReference type="EnsemblPlants" id="QL11p022998:mrna"/>
    </source>
</evidence>
<keyword evidence="4" id="KW-1185">Reference proteome</keyword>
<evidence type="ECO:0000256" key="1">
    <source>
        <dbReference type="SAM" id="SignalP"/>
    </source>
</evidence>
<dbReference type="InterPro" id="IPR056789">
    <property type="entry name" value="LRR_R13L1-DRL21"/>
</dbReference>
<feature type="chain" id="PRO_5029545705" description="R13L1/DRL21-like LRR repeat region domain-containing protein" evidence="1">
    <location>
        <begin position="23"/>
        <end position="186"/>
    </location>
</feature>
<dbReference type="EnsemblPlants" id="QL11p022998:mrna">
    <property type="protein sequence ID" value="QL11p022998:mrna"/>
    <property type="gene ID" value="QL11p022998"/>
</dbReference>
<evidence type="ECO:0000313" key="4">
    <source>
        <dbReference type="Proteomes" id="UP000594261"/>
    </source>
</evidence>
<feature type="signal peptide" evidence="1">
    <location>
        <begin position="1"/>
        <end position="22"/>
    </location>
</feature>
<feature type="domain" description="R13L1/DRL21-like LRR repeat region" evidence="2">
    <location>
        <begin position="2"/>
        <end position="44"/>
    </location>
</feature>
<dbReference type="Proteomes" id="UP000594261">
    <property type="component" value="Chromosome 11"/>
</dbReference>